<gene>
    <name evidence="2" type="ORF">CVA01_04950</name>
</gene>
<keyword evidence="1" id="KW-0472">Membrane</keyword>
<sequence>MVDVMKFLTRFAVSLASSAVAILLCALFIDRFTLSFGGIVVAVIVFTVAQLVLAPVVTKLVGRYAEGFVGGAGLVSTLLALWIATLPSGGLVIHGAGTWVVATVLMWALTAATTLIIAAVLRKRSQTPAA</sequence>
<feature type="transmembrane region" description="Helical" evidence="1">
    <location>
        <begin position="35"/>
        <end position="57"/>
    </location>
</feature>
<reference evidence="2 3" key="1">
    <citation type="submission" date="2019-06" db="EMBL/GenBank/DDBJ databases">
        <title>Whole genome shotgun sequence of Corynebacterium variabile NBRC 15286.</title>
        <authorList>
            <person name="Hosoyama A."/>
            <person name="Uohara A."/>
            <person name="Ohji S."/>
            <person name="Ichikawa N."/>
        </authorList>
    </citation>
    <scope>NUCLEOTIDE SEQUENCE [LARGE SCALE GENOMIC DNA]</scope>
    <source>
        <strain evidence="2 3">NBRC 15286</strain>
    </source>
</reference>
<evidence type="ECO:0000256" key="1">
    <source>
        <dbReference type="SAM" id="Phobius"/>
    </source>
</evidence>
<evidence type="ECO:0000313" key="2">
    <source>
        <dbReference type="EMBL" id="GEC85181.1"/>
    </source>
</evidence>
<dbReference type="EMBL" id="BJNT01000004">
    <property type="protein sequence ID" value="GEC85181.1"/>
    <property type="molecule type" value="Genomic_DNA"/>
</dbReference>
<feature type="transmembrane region" description="Helical" evidence="1">
    <location>
        <begin position="64"/>
        <end position="84"/>
    </location>
</feature>
<dbReference type="Proteomes" id="UP000319986">
    <property type="component" value="Unassembled WGS sequence"/>
</dbReference>
<feature type="transmembrane region" description="Helical" evidence="1">
    <location>
        <begin position="7"/>
        <end position="29"/>
    </location>
</feature>
<organism evidence="2 3">
    <name type="scientific">Corynebacterium variabile</name>
    <dbReference type="NCBI Taxonomy" id="1727"/>
    <lineage>
        <taxon>Bacteria</taxon>
        <taxon>Bacillati</taxon>
        <taxon>Actinomycetota</taxon>
        <taxon>Actinomycetes</taxon>
        <taxon>Mycobacteriales</taxon>
        <taxon>Corynebacteriaceae</taxon>
        <taxon>Corynebacterium</taxon>
    </lineage>
</organism>
<feature type="transmembrane region" description="Helical" evidence="1">
    <location>
        <begin position="96"/>
        <end position="121"/>
    </location>
</feature>
<dbReference type="AlphaFoldDB" id="A0A4Y4BWF7"/>
<proteinExistence type="predicted"/>
<keyword evidence="1" id="KW-1133">Transmembrane helix</keyword>
<name>A0A4Y4BWF7_9CORY</name>
<protein>
    <submittedName>
        <fullName evidence="2">Membrane protein</fullName>
    </submittedName>
</protein>
<comment type="caution">
    <text evidence="2">The sequence shown here is derived from an EMBL/GenBank/DDBJ whole genome shotgun (WGS) entry which is preliminary data.</text>
</comment>
<evidence type="ECO:0000313" key="3">
    <source>
        <dbReference type="Proteomes" id="UP000319986"/>
    </source>
</evidence>
<keyword evidence="1" id="KW-0812">Transmembrane</keyword>
<accession>A0A4Y4BWF7</accession>